<feature type="signal peptide" evidence="1">
    <location>
        <begin position="1"/>
        <end position="26"/>
    </location>
</feature>
<reference evidence="3 4" key="1">
    <citation type="journal article" date="2019" name="Int. J. Syst. Evol. Microbiol.">
        <title>The Global Catalogue of Microorganisms (GCM) 10K type strain sequencing project: providing services to taxonomists for standard genome sequencing and annotation.</title>
        <authorList>
            <consortium name="The Broad Institute Genomics Platform"/>
            <consortium name="The Broad Institute Genome Sequencing Center for Infectious Disease"/>
            <person name="Wu L."/>
            <person name="Ma J."/>
        </authorList>
    </citation>
    <scope>NUCLEOTIDE SEQUENCE [LARGE SCALE GENOMIC DNA]</scope>
    <source>
        <strain evidence="3 4">JCM 14322</strain>
    </source>
</reference>
<dbReference type="CDD" id="cd00118">
    <property type="entry name" value="LysM"/>
    <property type="match status" value="1"/>
</dbReference>
<comment type="caution">
    <text evidence="3">The sequence shown here is derived from an EMBL/GenBank/DDBJ whole genome shotgun (WGS) entry which is preliminary data.</text>
</comment>
<name>A0ABN2LWS4_9MICO</name>
<evidence type="ECO:0000256" key="1">
    <source>
        <dbReference type="SAM" id="SignalP"/>
    </source>
</evidence>
<organism evidence="3 4">
    <name type="scientific">Agromyces neolithicus</name>
    <dbReference type="NCBI Taxonomy" id="269420"/>
    <lineage>
        <taxon>Bacteria</taxon>
        <taxon>Bacillati</taxon>
        <taxon>Actinomycetota</taxon>
        <taxon>Actinomycetes</taxon>
        <taxon>Micrococcales</taxon>
        <taxon>Microbacteriaceae</taxon>
        <taxon>Agromyces</taxon>
    </lineage>
</organism>
<evidence type="ECO:0000313" key="4">
    <source>
        <dbReference type="Proteomes" id="UP001500002"/>
    </source>
</evidence>
<keyword evidence="1" id="KW-0732">Signal</keyword>
<proteinExistence type="predicted"/>
<dbReference type="InterPro" id="IPR036779">
    <property type="entry name" value="LysM_dom_sf"/>
</dbReference>
<protein>
    <recommendedName>
        <fullName evidence="2">LysM domain-containing protein</fullName>
    </recommendedName>
</protein>
<dbReference type="EMBL" id="BAAANJ010000002">
    <property type="protein sequence ID" value="GAA1801526.1"/>
    <property type="molecule type" value="Genomic_DNA"/>
</dbReference>
<evidence type="ECO:0000259" key="2">
    <source>
        <dbReference type="PROSITE" id="PS51782"/>
    </source>
</evidence>
<dbReference type="Proteomes" id="UP001500002">
    <property type="component" value="Unassembled WGS sequence"/>
</dbReference>
<sequence length="91" mass="9141">MFTTLASIPLVLWAIVAVLSAGGAAADVEGAAVGAGLEYVTVGAGDSLWEIAVALDSSADPRVVIDEIVRLNGLDDVVIEPGQRLAVPNAG</sequence>
<dbReference type="PROSITE" id="PS51782">
    <property type="entry name" value="LYSM"/>
    <property type="match status" value="1"/>
</dbReference>
<dbReference type="InterPro" id="IPR018392">
    <property type="entry name" value="LysM"/>
</dbReference>
<dbReference type="Gene3D" id="3.10.350.10">
    <property type="entry name" value="LysM domain"/>
    <property type="match status" value="1"/>
</dbReference>
<feature type="chain" id="PRO_5046612824" description="LysM domain-containing protein" evidence="1">
    <location>
        <begin position="27"/>
        <end position="91"/>
    </location>
</feature>
<dbReference type="SUPFAM" id="SSF54106">
    <property type="entry name" value="LysM domain"/>
    <property type="match status" value="1"/>
</dbReference>
<feature type="domain" description="LysM" evidence="2">
    <location>
        <begin position="38"/>
        <end position="87"/>
    </location>
</feature>
<evidence type="ECO:0000313" key="3">
    <source>
        <dbReference type="EMBL" id="GAA1801526.1"/>
    </source>
</evidence>
<dbReference type="SMART" id="SM00257">
    <property type="entry name" value="LysM"/>
    <property type="match status" value="1"/>
</dbReference>
<accession>A0ABN2LWS4</accession>
<keyword evidence="4" id="KW-1185">Reference proteome</keyword>
<dbReference type="Pfam" id="PF01476">
    <property type="entry name" value="LysM"/>
    <property type="match status" value="1"/>
</dbReference>
<gene>
    <name evidence="3" type="ORF">GCM10009749_07030</name>
</gene>